<dbReference type="Pfam" id="PF14322">
    <property type="entry name" value="SusD-like_3"/>
    <property type="match status" value="1"/>
</dbReference>
<dbReference type="Pfam" id="PF07980">
    <property type="entry name" value="SusD_RagB"/>
    <property type="match status" value="1"/>
</dbReference>
<dbReference type="PROSITE" id="PS51257">
    <property type="entry name" value="PROKAR_LIPOPROTEIN"/>
    <property type="match status" value="1"/>
</dbReference>
<keyword evidence="10" id="KW-1185">Reference proteome</keyword>
<name>A0ABV9T9D6_9BACT</name>
<keyword evidence="5" id="KW-0998">Cell outer membrane</keyword>
<evidence type="ECO:0000259" key="8">
    <source>
        <dbReference type="Pfam" id="PF14322"/>
    </source>
</evidence>
<evidence type="ECO:0000256" key="6">
    <source>
        <dbReference type="SAM" id="SignalP"/>
    </source>
</evidence>
<dbReference type="RefSeq" id="WP_377069548.1">
    <property type="nucleotide sequence ID" value="NZ_JBHSJJ010000033.1"/>
</dbReference>
<dbReference type="InterPro" id="IPR011990">
    <property type="entry name" value="TPR-like_helical_dom_sf"/>
</dbReference>
<dbReference type="InterPro" id="IPR033985">
    <property type="entry name" value="SusD-like_N"/>
</dbReference>
<protein>
    <submittedName>
        <fullName evidence="9">RagB/SusD family nutrient uptake outer membrane protein</fullName>
    </submittedName>
</protein>
<organism evidence="9 10">
    <name type="scientific">Negadavirga shengliensis</name>
    <dbReference type="NCBI Taxonomy" id="1389218"/>
    <lineage>
        <taxon>Bacteria</taxon>
        <taxon>Pseudomonadati</taxon>
        <taxon>Bacteroidota</taxon>
        <taxon>Cytophagia</taxon>
        <taxon>Cytophagales</taxon>
        <taxon>Cyclobacteriaceae</taxon>
        <taxon>Negadavirga</taxon>
    </lineage>
</organism>
<evidence type="ECO:0000313" key="9">
    <source>
        <dbReference type="EMBL" id="MFC4875078.1"/>
    </source>
</evidence>
<keyword evidence="3 6" id="KW-0732">Signal</keyword>
<evidence type="ECO:0000259" key="7">
    <source>
        <dbReference type="Pfam" id="PF07980"/>
    </source>
</evidence>
<feature type="chain" id="PRO_5047185682" evidence="6">
    <location>
        <begin position="24"/>
        <end position="455"/>
    </location>
</feature>
<evidence type="ECO:0000256" key="5">
    <source>
        <dbReference type="ARBA" id="ARBA00023237"/>
    </source>
</evidence>
<comment type="similarity">
    <text evidence="2">Belongs to the SusD family.</text>
</comment>
<accession>A0ABV9T9D6</accession>
<evidence type="ECO:0000313" key="10">
    <source>
        <dbReference type="Proteomes" id="UP001595818"/>
    </source>
</evidence>
<evidence type="ECO:0000256" key="3">
    <source>
        <dbReference type="ARBA" id="ARBA00022729"/>
    </source>
</evidence>
<gene>
    <name evidence="9" type="ORF">ACFPFU_25485</name>
</gene>
<dbReference type="Proteomes" id="UP001595818">
    <property type="component" value="Unassembled WGS sequence"/>
</dbReference>
<proteinExistence type="inferred from homology"/>
<evidence type="ECO:0000256" key="4">
    <source>
        <dbReference type="ARBA" id="ARBA00023136"/>
    </source>
</evidence>
<feature type="domain" description="RagB/SusD" evidence="7">
    <location>
        <begin position="337"/>
        <end position="454"/>
    </location>
</feature>
<evidence type="ECO:0000256" key="1">
    <source>
        <dbReference type="ARBA" id="ARBA00004442"/>
    </source>
</evidence>
<dbReference type="EMBL" id="JBHSJJ010000033">
    <property type="protein sequence ID" value="MFC4875078.1"/>
    <property type="molecule type" value="Genomic_DNA"/>
</dbReference>
<dbReference type="Gene3D" id="1.25.40.390">
    <property type="match status" value="1"/>
</dbReference>
<feature type="domain" description="SusD-like N-terminal" evidence="8">
    <location>
        <begin position="26"/>
        <end position="228"/>
    </location>
</feature>
<evidence type="ECO:0000256" key="2">
    <source>
        <dbReference type="ARBA" id="ARBA00006275"/>
    </source>
</evidence>
<feature type="signal peptide" evidence="6">
    <location>
        <begin position="1"/>
        <end position="23"/>
    </location>
</feature>
<keyword evidence="4" id="KW-0472">Membrane</keyword>
<reference evidence="10" key="1">
    <citation type="journal article" date="2019" name="Int. J. Syst. Evol. Microbiol.">
        <title>The Global Catalogue of Microorganisms (GCM) 10K type strain sequencing project: providing services to taxonomists for standard genome sequencing and annotation.</title>
        <authorList>
            <consortium name="The Broad Institute Genomics Platform"/>
            <consortium name="The Broad Institute Genome Sequencing Center for Infectious Disease"/>
            <person name="Wu L."/>
            <person name="Ma J."/>
        </authorList>
    </citation>
    <scope>NUCLEOTIDE SEQUENCE [LARGE SCALE GENOMIC DNA]</scope>
    <source>
        <strain evidence="10">CGMCC 4.7466</strain>
    </source>
</reference>
<dbReference type="SUPFAM" id="SSF48452">
    <property type="entry name" value="TPR-like"/>
    <property type="match status" value="1"/>
</dbReference>
<comment type="subcellular location">
    <subcellularLocation>
        <location evidence="1">Cell outer membrane</location>
    </subcellularLocation>
</comment>
<dbReference type="InterPro" id="IPR012944">
    <property type="entry name" value="SusD_RagB_dom"/>
</dbReference>
<sequence length="455" mass="50876">MKTQPTKKSLLGFLLVATVLATACEEFLDPRPDQSLLVPETLDDLQALLDNTQVFNYQPGLTSLATDELWVPESVLSGLINPVEAATYTWAADPYQGGFTGSWSLPYEQIFYANVVLEALENIADNNGERFRRIKGTAHFFRAYAYYQLLQEFAPPFPIDGNFENLLGVVIKDVADINEPLKRAGLKDGYDYLAADLEKALALLPEQVTPQARPARTAALGLKARFGLTTFQYGQALQAAEEALSIYGDGIDFNDLDPALPNPFVRFNAETINYTLVQSYSFMGTNLALVDTLLYRSYAGNDLRKEVLFSENAAGYHHFTGRLSGTPQFFGGFTVGELKLVAAESAARLGDPQKALEHLNSLLSRRYEKESWVPVEEKEPSKLLEIILAERRKELIGRGLRWIDLRRLNQEQEHAITLRRVIGGTEHLLPPNSLKYTFPLPDEEIQLTGLTQNPR</sequence>
<comment type="caution">
    <text evidence="9">The sequence shown here is derived from an EMBL/GenBank/DDBJ whole genome shotgun (WGS) entry which is preliminary data.</text>
</comment>